<dbReference type="PANTHER" id="PTHR10696:SF21">
    <property type="entry name" value="TAUD_TFDA-LIKE DOMAIN-CONTAINING PROTEIN"/>
    <property type="match status" value="1"/>
</dbReference>
<dbReference type="InterPro" id="IPR050411">
    <property type="entry name" value="AlphaKG_dependent_hydroxylases"/>
</dbReference>
<dbReference type="Pfam" id="PF02668">
    <property type="entry name" value="TauD"/>
    <property type="match status" value="1"/>
</dbReference>
<keyword evidence="1" id="KW-0560">Oxidoreductase</keyword>
<dbReference type="Proteomes" id="UP001347796">
    <property type="component" value="Unassembled WGS sequence"/>
</dbReference>
<comment type="caution">
    <text evidence="3">The sequence shown here is derived from an EMBL/GenBank/DDBJ whole genome shotgun (WGS) entry which is preliminary data.</text>
</comment>
<dbReference type="SUPFAM" id="SSF51197">
    <property type="entry name" value="Clavaminate synthase-like"/>
    <property type="match status" value="1"/>
</dbReference>
<evidence type="ECO:0000259" key="2">
    <source>
        <dbReference type="Pfam" id="PF02668"/>
    </source>
</evidence>
<evidence type="ECO:0000313" key="4">
    <source>
        <dbReference type="Proteomes" id="UP001347796"/>
    </source>
</evidence>
<feature type="domain" description="TauD/TfdA-like" evidence="2">
    <location>
        <begin position="50"/>
        <end position="326"/>
    </location>
</feature>
<dbReference type="EMBL" id="JAZGQO010000001">
    <property type="protein sequence ID" value="KAK6195352.1"/>
    <property type="molecule type" value="Genomic_DNA"/>
</dbReference>
<accession>A0AAN8KHA6</accession>
<gene>
    <name evidence="3" type="ORF">SNE40_000802</name>
</gene>
<reference evidence="3 4" key="1">
    <citation type="submission" date="2024-01" db="EMBL/GenBank/DDBJ databases">
        <title>The genome of the rayed Mediterranean limpet Patella caerulea (Linnaeus, 1758).</title>
        <authorList>
            <person name="Anh-Thu Weber A."/>
            <person name="Halstead-Nussloch G."/>
        </authorList>
    </citation>
    <scope>NUCLEOTIDE SEQUENCE [LARGE SCALE GENOMIC DNA]</scope>
    <source>
        <strain evidence="3">AATW-2023a</strain>
        <tissue evidence="3">Whole specimen</tissue>
    </source>
</reference>
<evidence type="ECO:0000313" key="3">
    <source>
        <dbReference type="EMBL" id="KAK6195352.1"/>
    </source>
</evidence>
<dbReference type="GO" id="GO:0016491">
    <property type="term" value="F:oxidoreductase activity"/>
    <property type="evidence" value="ECO:0007669"/>
    <property type="project" value="UniProtKB-KW"/>
</dbReference>
<dbReference type="InterPro" id="IPR042098">
    <property type="entry name" value="TauD-like_sf"/>
</dbReference>
<dbReference type="InterPro" id="IPR003819">
    <property type="entry name" value="TauD/TfdA-like"/>
</dbReference>
<dbReference type="AlphaFoldDB" id="A0AAN8KHA6"/>
<proteinExistence type="predicted"/>
<dbReference type="FunFam" id="3.60.130.10:FF:000006">
    <property type="entry name" value="Clavaminate synthase-like protein At3g21360"/>
    <property type="match status" value="1"/>
</dbReference>
<dbReference type="PANTHER" id="PTHR10696">
    <property type="entry name" value="GAMMA-BUTYROBETAINE HYDROXYLASE-RELATED"/>
    <property type="match status" value="1"/>
</dbReference>
<dbReference type="Gene3D" id="3.60.130.10">
    <property type="entry name" value="Clavaminate synthase-like"/>
    <property type="match status" value="1"/>
</dbReference>
<name>A0AAN8KHA6_PATCE</name>
<protein>
    <recommendedName>
        <fullName evidence="2">TauD/TfdA-like domain-containing protein</fullName>
    </recommendedName>
</protein>
<evidence type="ECO:0000256" key="1">
    <source>
        <dbReference type="ARBA" id="ARBA00023002"/>
    </source>
</evidence>
<keyword evidence="4" id="KW-1185">Reference proteome</keyword>
<organism evidence="3 4">
    <name type="scientific">Patella caerulea</name>
    <name type="common">Rayed Mediterranean limpet</name>
    <dbReference type="NCBI Taxonomy" id="87958"/>
    <lineage>
        <taxon>Eukaryota</taxon>
        <taxon>Metazoa</taxon>
        <taxon>Spiralia</taxon>
        <taxon>Lophotrochozoa</taxon>
        <taxon>Mollusca</taxon>
        <taxon>Gastropoda</taxon>
        <taxon>Patellogastropoda</taxon>
        <taxon>Patelloidea</taxon>
        <taxon>Patellidae</taxon>
        <taxon>Patella</taxon>
    </lineage>
</organism>
<sequence length="331" mass="37015">MPSVPDNFPITEVTSTEQKSFNGKSFPLILSARSKNQLENNQTLVEWITLHSQILDLLLLKNGAILFRNFPITNPTDFDLFVKAFGMAPLPYVGGAAPRTVVVGNVFTANESPPDQPIPFHHEMAQVPTFPKVLFFYCDKEPSQGGQTPLVISNEIYGAMKEKHPDFVQELEDKGVLYTRVLPEVDDPSSPIGRGWKSTFGTTDKTEAETKCRNQGTSFEWLPNGCMKTVTAVLPAIRVDDRTGKKTWFNSIIAAYTGWKDSRNDPETAITFGDGSQMPRKIMEDLSATLDKLAVDITWHKGDVFMVDNRQVLHARRPFTPPRRILAALCK</sequence>